<dbReference type="PANTHER" id="PTHR42781:SF4">
    <property type="entry name" value="SPERMIDINE_PUTRESCINE IMPORT ATP-BINDING PROTEIN POTA"/>
    <property type="match status" value="1"/>
</dbReference>
<dbReference type="Proteomes" id="UP000006898">
    <property type="component" value="Chromosome"/>
</dbReference>
<feature type="domain" description="ABC transporter" evidence="4">
    <location>
        <begin position="33"/>
        <end position="267"/>
    </location>
</feature>
<dbReference type="Pfam" id="PF00005">
    <property type="entry name" value="ABC_tran"/>
    <property type="match status" value="1"/>
</dbReference>
<dbReference type="Gene3D" id="3.40.50.300">
    <property type="entry name" value="P-loop containing nucleotide triphosphate hydrolases"/>
    <property type="match status" value="1"/>
</dbReference>
<dbReference type="FunFam" id="3.40.50.300:FF:000425">
    <property type="entry name" value="Probable ABC transporter, ATP-binding subunit"/>
    <property type="match status" value="1"/>
</dbReference>
<dbReference type="SMART" id="SM00382">
    <property type="entry name" value="AAA"/>
    <property type="match status" value="1"/>
</dbReference>
<dbReference type="InterPro" id="IPR003439">
    <property type="entry name" value="ABC_transporter-like_ATP-bd"/>
</dbReference>
<dbReference type="InterPro" id="IPR027417">
    <property type="entry name" value="P-loop_NTPase"/>
</dbReference>
<sequence>MTVAGTKVIQLEQISHSKRVKAAQISSPRPTVIRIEQVSKRYGGGSVMAVEEVSFAVEKGEILALLGPSGCGKTTTLRLIAGFEAPDSGRIEIGGRMVAHDTVFLPPEQRGVGMVFQSYALFPHLTVLENVAFGLRQWSGEQQRDRIAEALDLVGLSKLEGRYPHELSGGQQQRVALARALAPSPQVVLLDEPFSNLDADMRAQMREDVRSILRQAGTTAIFVTHDQEEAFVIADQVGVLNHGHLEQLDHPEAIYHTPASRFVARFVGSADFIPGLIQGERITTELGILPNQRGLSGGQAVEVMIRPDDIDLIPDQAGKAIVLTRQFRGADNLYCVRLPSGQKIHSSQDSTRIIEPGTLVVVKANPTHVVCFDINGVAQ</sequence>
<dbReference type="AlphaFoldDB" id="D5MLS3"/>
<organism evidence="5 6">
    <name type="scientific">Methylomirabilis oxygeniifera</name>
    <dbReference type="NCBI Taxonomy" id="671143"/>
    <lineage>
        <taxon>Bacteria</taxon>
        <taxon>Candidatus Methylomirabilota</taxon>
        <taxon>Candidatus Methylomirabilia</taxon>
        <taxon>Candidatus Methylomirabilales</taxon>
        <taxon>Candidatus Methylomirabilaceae</taxon>
        <taxon>Candidatus Methylomirabilis</taxon>
    </lineage>
</organism>
<accession>D5MLS3</accession>
<dbReference type="GO" id="GO:0022857">
    <property type="term" value="F:transmembrane transporter activity"/>
    <property type="evidence" value="ECO:0007669"/>
    <property type="project" value="InterPro"/>
</dbReference>
<evidence type="ECO:0000313" key="5">
    <source>
        <dbReference type="EMBL" id="CBE69980.1"/>
    </source>
</evidence>
<dbReference type="GO" id="GO:0015697">
    <property type="term" value="P:quaternary ammonium group transport"/>
    <property type="evidence" value="ECO:0007669"/>
    <property type="project" value="UniProtKB-ARBA"/>
</dbReference>
<keyword evidence="3" id="KW-0067">ATP-binding</keyword>
<keyword evidence="1" id="KW-0813">Transport</keyword>
<dbReference type="EMBL" id="FP565575">
    <property type="protein sequence ID" value="CBE69980.1"/>
    <property type="molecule type" value="Genomic_DNA"/>
</dbReference>
<protein>
    <submittedName>
        <fullName evidence="5">Putative ABC transporter (ATP binding protein)</fullName>
    </submittedName>
</protein>
<dbReference type="PROSITE" id="PS50893">
    <property type="entry name" value="ABC_TRANSPORTER_2"/>
    <property type="match status" value="1"/>
</dbReference>
<dbReference type="GO" id="GO:0043190">
    <property type="term" value="C:ATP-binding cassette (ABC) transporter complex"/>
    <property type="evidence" value="ECO:0007669"/>
    <property type="project" value="InterPro"/>
</dbReference>
<dbReference type="SUPFAM" id="SSF52540">
    <property type="entry name" value="P-loop containing nucleoside triphosphate hydrolases"/>
    <property type="match status" value="1"/>
</dbReference>
<dbReference type="PROSITE" id="PS00211">
    <property type="entry name" value="ABC_TRANSPORTER_1"/>
    <property type="match status" value="1"/>
</dbReference>
<dbReference type="Pfam" id="PF08402">
    <property type="entry name" value="TOBE_2"/>
    <property type="match status" value="1"/>
</dbReference>
<dbReference type="SUPFAM" id="SSF50331">
    <property type="entry name" value="MOP-like"/>
    <property type="match status" value="1"/>
</dbReference>
<dbReference type="InterPro" id="IPR008995">
    <property type="entry name" value="Mo/tungstate-bd_C_term_dom"/>
</dbReference>
<dbReference type="STRING" id="671143.DAMO_2907"/>
<evidence type="ECO:0000256" key="3">
    <source>
        <dbReference type="ARBA" id="ARBA00022840"/>
    </source>
</evidence>
<dbReference type="InterPro" id="IPR013611">
    <property type="entry name" value="Transp-assoc_OB_typ2"/>
</dbReference>
<name>D5MLS3_METO1</name>
<dbReference type="InterPro" id="IPR017871">
    <property type="entry name" value="ABC_transporter-like_CS"/>
</dbReference>
<evidence type="ECO:0000313" key="6">
    <source>
        <dbReference type="Proteomes" id="UP000006898"/>
    </source>
</evidence>
<keyword evidence="2" id="KW-0547">Nucleotide-binding</keyword>
<dbReference type="GO" id="GO:0005524">
    <property type="term" value="F:ATP binding"/>
    <property type="evidence" value="ECO:0007669"/>
    <property type="project" value="UniProtKB-KW"/>
</dbReference>
<gene>
    <name evidence="5" type="ORF">DAMO_2907</name>
</gene>
<evidence type="ECO:0000259" key="4">
    <source>
        <dbReference type="PROSITE" id="PS50893"/>
    </source>
</evidence>
<dbReference type="eggNOG" id="COG3842">
    <property type="taxonomic scope" value="Bacteria"/>
</dbReference>
<dbReference type="GO" id="GO:0016887">
    <property type="term" value="F:ATP hydrolysis activity"/>
    <property type="evidence" value="ECO:0007669"/>
    <property type="project" value="InterPro"/>
</dbReference>
<proteinExistence type="predicted"/>
<reference evidence="5 6" key="1">
    <citation type="journal article" date="2010" name="Nature">
        <title>Nitrite-driven anaerobic methane oxidation by oxygenic bacteria.</title>
        <authorList>
            <person name="Ettwig K.F."/>
            <person name="Butler M.K."/>
            <person name="Le Paslier D."/>
            <person name="Pelletier E."/>
            <person name="Mangenot S."/>
            <person name="Kuypers M.M.M."/>
            <person name="Schreiber F."/>
            <person name="Dutilh B.E."/>
            <person name="Zedelius J."/>
            <person name="de Beer D."/>
            <person name="Gloerich J."/>
            <person name="Wessels H.J.C.T."/>
            <person name="van Allen T."/>
            <person name="Luesken F."/>
            <person name="Wu M."/>
            <person name="van de Pas-Schoonen K.T."/>
            <person name="Op den Camp H.J.M."/>
            <person name="Janssen-Megens E.M."/>
            <person name="Francoijs K-J."/>
            <person name="Stunnenberg H."/>
            <person name="Weissenbach J."/>
            <person name="Jetten M.S.M."/>
            <person name="Strous M."/>
        </authorList>
    </citation>
    <scope>NUCLEOTIDE SEQUENCE [LARGE SCALE GENOMIC DNA]</scope>
</reference>
<dbReference type="KEGG" id="mox:DAMO_2907"/>
<dbReference type="Gene3D" id="2.40.50.100">
    <property type="match status" value="1"/>
</dbReference>
<dbReference type="PANTHER" id="PTHR42781">
    <property type="entry name" value="SPERMIDINE/PUTRESCINE IMPORT ATP-BINDING PROTEIN POTA"/>
    <property type="match status" value="1"/>
</dbReference>
<dbReference type="InterPro" id="IPR050093">
    <property type="entry name" value="ABC_SmlMolc_Importer"/>
</dbReference>
<dbReference type="HOGENOM" id="CLU_000604_1_1_0"/>
<dbReference type="InterPro" id="IPR003593">
    <property type="entry name" value="AAA+_ATPase"/>
</dbReference>
<evidence type="ECO:0000256" key="2">
    <source>
        <dbReference type="ARBA" id="ARBA00022741"/>
    </source>
</evidence>
<evidence type="ECO:0000256" key="1">
    <source>
        <dbReference type="ARBA" id="ARBA00022448"/>
    </source>
</evidence>